<proteinExistence type="predicted"/>
<dbReference type="Pfam" id="PF05795">
    <property type="entry name" value="Plasmodium_Vir"/>
    <property type="match status" value="2"/>
</dbReference>
<accession>A0A1A8WN89</accession>
<organism evidence="1 2">
    <name type="scientific">Plasmodium ovale curtisi</name>
    <dbReference type="NCBI Taxonomy" id="864141"/>
    <lineage>
        <taxon>Eukaryota</taxon>
        <taxon>Sar</taxon>
        <taxon>Alveolata</taxon>
        <taxon>Apicomplexa</taxon>
        <taxon>Aconoidasida</taxon>
        <taxon>Haemosporida</taxon>
        <taxon>Plasmodiidae</taxon>
        <taxon>Plasmodium</taxon>
        <taxon>Plasmodium (Plasmodium)</taxon>
    </lineage>
</organism>
<dbReference type="Proteomes" id="UP000078560">
    <property type="component" value="Unassembled WGS sequence"/>
</dbReference>
<reference evidence="2" key="1">
    <citation type="submission" date="2016-05" db="EMBL/GenBank/DDBJ databases">
        <authorList>
            <person name="Naeem Raeece"/>
        </authorList>
    </citation>
    <scope>NUCLEOTIDE SEQUENCE [LARGE SCALE GENOMIC DNA]</scope>
</reference>
<sequence>MSLQDNTTEFFDLFSDKFYEALNSDSSDLSKYDHKCNEITVHHPRDEMIKICKKYLRYLEYCKLLHDDISLYNVSILFNYWLYGMLTHIYGANSTEKIITGFSALKLKWTYFDYRRRNEAYYLKCKPNFEMVNHNDWDKQKKLYDYYVDYDILIGLARSIPDNVLSKLSCHEKNAQEQADSKIAERPYAMKHTSARHVTGFEIEVIYQNSQIGTEVGHSVLAVTLVLLTFTAFYRYKPVGSWVRKLRGYSPNSINDMDGYSIDTEASGDMLFDGSSNHISYQPM</sequence>
<protein>
    <submittedName>
        <fullName evidence="1">PIR Superfamily Protein</fullName>
    </submittedName>
</protein>
<gene>
    <name evidence="1" type="ORF">POVCU2_0076310</name>
</gene>
<name>A0A1A8WN89_PLAOA</name>
<dbReference type="InterPro" id="IPR008780">
    <property type="entry name" value="Plasmodium_Vir"/>
</dbReference>
<dbReference type="EMBL" id="FLQU01001382">
    <property type="protein sequence ID" value="SBS92764.1"/>
    <property type="molecule type" value="Genomic_DNA"/>
</dbReference>
<evidence type="ECO:0000313" key="1">
    <source>
        <dbReference type="EMBL" id="SBS92764.1"/>
    </source>
</evidence>
<dbReference type="AlphaFoldDB" id="A0A1A8WN89"/>
<evidence type="ECO:0000313" key="2">
    <source>
        <dbReference type="Proteomes" id="UP000078560"/>
    </source>
</evidence>